<comment type="caution">
    <text evidence="1">The sequence shown here is derived from an EMBL/GenBank/DDBJ whole genome shotgun (WGS) entry which is preliminary data.</text>
</comment>
<reference evidence="1 2" key="1">
    <citation type="submission" date="2024-02" db="EMBL/GenBank/DDBJ databases">
        <title>Whole genome of MDR Enterobacteriaceae from southern Thailand.</title>
        <authorList>
            <person name="Surachat K."/>
        </authorList>
    </citation>
    <scope>NUCLEOTIDE SEQUENCE [LARGE SCALE GENOMIC DNA]</scope>
    <source>
        <strain evidence="1 2">PSU_29</strain>
    </source>
</reference>
<protein>
    <submittedName>
        <fullName evidence="1">P22 phage major capsid protein family protein</fullName>
    </submittedName>
</protein>
<evidence type="ECO:0000313" key="2">
    <source>
        <dbReference type="Proteomes" id="UP001411173"/>
    </source>
</evidence>
<evidence type="ECO:0000313" key="1">
    <source>
        <dbReference type="EMBL" id="MEN0581571.1"/>
    </source>
</evidence>
<sequence>MANTLTGLLPDMYEALDVISREMTGFIPAVSRNSNVERAAIGQNVLVPVTNSAASADNTPGVTAPNTGDAVVDNVQVAITKSKHVPVRWNGEETKGLMNAGTFSTIQADRFYQAMRTLVNEIENDLWLEAYKNASRAYGTAGTTPFGTAADMSDFAGVLRILEENGAPKTDLQLVLGHAAIGNLRGKQSGLFKVNEAGSSDMLRNGMTNRIMGMAIRHSDPISLVTKGSGAGYLTNGAAAAGSTGIAIDTGTGTILAGDIITLNGDTNKYVVNSALAGGVTSIGKPGLLLAAADGAALTVGNSYTPNVAFARSAIVLATRAPAKPEGGDAADDTTIITDPVTGLSFEIAVYRQFLQVVYHVRLAWGYRAIKSEHIALLAG</sequence>
<accession>A0ABU9VCW8</accession>
<name>A0ABU9VCW8_9ENTR</name>
<dbReference type="Proteomes" id="UP001411173">
    <property type="component" value="Unassembled WGS sequence"/>
</dbReference>
<organism evidence="1 2">
    <name type="scientific">Phytobacter palmae</name>
    <dbReference type="NCBI Taxonomy" id="1855371"/>
    <lineage>
        <taxon>Bacteria</taxon>
        <taxon>Pseudomonadati</taxon>
        <taxon>Pseudomonadota</taxon>
        <taxon>Gammaproteobacteria</taxon>
        <taxon>Enterobacterales</taxon>
        <taxon>Enterobacteriaceae</taxon>
        <taxon>Phytobacter</taxon>
    </lineage>
</organism>
<gene>
    <name evidence="1" type="ORF">AAIG39_21585</name>
</gene>
<keyword evidence="2" id="KW-1185">Reference proteome</keyword>
<dbReference type="EMBL" id="JBCIVJ010000024">
    <property type="protein sequence ID" value="MEN0581571.1"/>
    <property type="molecule type" value="Genomic_DNA"/>
</dbReference>
<proteinExistence type="predicted"/>
<dbReference type="RefSeq" id="WP_343194697.1">
    <property type="nucleotide sequence ID" value="NZ_JBCIVJ010000024.1"/>
</dbReference>